<evidence type="ECO:0008006" key="6">
    <source>
        <dbReference type="Google" id="ProtNLM"/>
    </source>
</evidence>
<evidence type="ECO:0000313" key="5">
    <source>
        <dbReference type="Proteomes" id="UP001341840"/>
    </source>
</evidence>
<keyword evidence="3" id="KW-0687">Ribonucleoprotein</keyword>
<dbReference type="EMBL" id="JASCZI010000106">
    <property type="protein sequence ID" value="MED6108797.1"/>
    <property type="molecule type" value="Genomic_DNA"/>
</dbReference>
<reference evidence="4 5" key="1">
    <citation type="journal article" date="2023" name="Plants (Basel)">
        <title>Bridging the Gap: Combining Genomics and Transcriptomics Approaches to Understand Stylosanthes scabra, an Orphan Legume from the Brazilian Caatinga.</title>
        <authorList>
            <person name="Ferreira-Neto J.R.C."/>
            <person name="da Silva M.D."/>
            <person name="Binneck E."/>
            <person name="de Melo N.F."/>
            <person name="da Silva R.H."/>
            <person name="de Melo A.L.T.M."/>
            <person name="Pandolfi V."/>
            <person name="Bustamante F.O."/>
            <person name="Brasileiro-Vidal A.C."/>
            <person name="Benko-Iseppon A.M."/>
        </authorList>
    </citation>
    <scope>NUCLEOTIDE SEQUENCE [LARGE SCALE GENOMIC DNA]</scope>
    <source>
        <tissue evidence="4">Leaves</tissue>
    </source>
</reference>
<dbReference type="PANTHER" id="PTHR37228">
    <property type="entry name" value="RIBOSOMAL PROTEIN S21 FAMILY PROTEIN"/>
    <property type="match status" value="1"/>
</dbReference>
<dbReference type="Pfam" id="PF01165">
    <property type="entry name" value="Ribosomal_S21"/>
    <property type="match status" value="1"/>
</dbReference>
<name>A0ABU6QA56_9FABA</name>
<keyword evidence="5" id="KW-1185">Reference proteome</keyword>
<organism evidence="4 5">
    <name type="scientific">Stylosanthes scabra</name>
    <dbReference type="NCBI Taxonomy" id="79078"/>
    <lineage>
        <taxon>Eukaryota</taxon>
        <taxon>Viridiplantae</taxon>
        <taxon>Streptophyta</taxon>
        <taxon>Embryophyta</taxon>
        <taxon>Tracheophyta</taxon>
        <taxon>Spermatophyta</taxon>
        <taxon>Magnoliopsida</taxon>
        <taxon>eudicotyledons</taxon>
        <taxon>Gunneridae</taxon>
        <taxon>Pentapetalae</taxon>
        <taxon>rosids</taxon>
        <taxon>fabids</taxon>
        <taxon>Fabales</taxon>
        <taxon>Fabaceae</taxon>
        <taxon>Papilionoideae</taxon>
        <taxon>50 kb inversion clade</taxon>
        <taxon>dalbergioids sensu lato</taxon>
        <taxon>Dalbergieae</taxon>
        <taxon>Pterocarpus clade</taxon>
        <taxon>Stylosanthes</taxon>
    </lineage>
</organism>
<evidence type="ECO:0000313" key="4">
    <source>
        <dbReference type="EMBL" id="MED6108797.1"/>
    </source>
</evidence>
<evidence type="ECO:0000256" key="2">
    <source>
        <dbReference type="ARBA" id="ARBA00022980"/>
    </source>
</evidence>
<dbReference type="InterPro" id="IPR001911">
    <property type="entry name" value="Ribosomal_bS21"/>
</dbReference>
<keyword evidence="2" id="KW-0689">Ribosomal protein</keyword>
<dbReference type="PANTHER" id="PTHR37228:SF1">
    <property type="entry name" value="RIBOSOMAL PROTEIN S21 FAMILY PROTEIN"/>
    <property type="match status" value="1"/>
</dbReference>
<dbReference type="Proteomes" id="UP001341840">
    <property type="component" value="Unassembled WGS sequence"/>
</dbReference>
<evidence type="ECO:0000256" key="1">
    <source>
        <dbReference type="ARBA" id="ARBA00006640"/>
    </source>
</evidence>
<comment type="caution">
    <text evidence="4">The sequence shown here is derived from an EMBL/GenBank/DDBJ whole genome shotgun (WGS) entry which is preliminary data.</text>
</comment>
<gene>
    <name evidence="4" type="ORF">PIB30_027488</name>
</gene>
<evidence type="ECO:0000256" key="3">
    <source>
        <dbReference type="ARBA" id="ARBA00023274"/>
    </source>
</evidence>
<protein>
    <recommendedName>
        <fullName evidence="6">Ribosomal protein S21</fullName>
    </recommendedName>
</protein>
<comment type="similarity">
    <text evidence="1">Belongs to the bacterial ribosomal protein bS21 family.</text>
</comment>
<proteinExistence type="inferred from homology"/>
<sequence>MAIKPKTYKLHSPKPTTTIVHFPTITGAFVVSAVKSEPATTSPGFDIKNNRERVAVNMNTIARHASSFLRWTSQTLEPLNNGHHQLQQLQQSRGIRVRVINGNVEQALTLLQRKMTASGIERMIKREQRFHIKNSEKRVLAKKNLERRLKSEDLARKLKAILSKKIRGM</sequence>
<accession>A0ABU6QA56</accession>